<protein>
    <submittedName>
        <fullName evidence="4">Non-canonical purine NTP pyrophosphatase</fullName>
    </submittedName>
</protein>
<sequence length="269" mass="31004">MLNILIGTGNKHKFQEISIIMKDLKNMNLVYADNIFGITDIIEDGKTYQENALIKAEAYYNLLLNKGYLNSNRNLNFDKKNKINNNHSNINNQVNINIDYIVSEDTGLEVKCLNNEPGLYTARYSKINNMNNFKDINNNNNNYENKNNDEKEAAVNLKNSNSNINIDNINKLLNNMKYKKDCSHDREARFICWACVYSVKNKEYKFFHGELNGFITETLAGTTGFGYDPVFYVPEFNKTLAEVGEEIKNKISHRARAFKKVIDFISSKS</sequence>
<organism evidence="4 5">
    <name type="scientific">Candidatus Acididesulfobacter diazotrophicus</name>
    <dbReference type="NCBI Taxonomy" id="2597226"/>
    <lineage>
        <taxon>Bacteria</taxon>
        <taxon>Deltaproteobacteria</taxon>
        <taxon>Candidatus Acidulodesulfobacterales</taxon>
        <taxon>Candidatus Acididesulfobacter</taxon>
    </lineage>
</organism>
<reference evidence="4 5" key="1">
    <citation type="journal article" date="2019" name="ISME J.">
        <title>Insights into ecological role of a new deltaproteobacterial order Candidatus Acidulodesulfobacterales by metagenomics and metatranscriptomics.</title>
        <authorList>
            <person name="Tan S."/>
            <person name="Liu J."/>
            <person name="Fang Y."/>
            <person name="Hedlund B.P."/>
            <person name="Lian Z.H."/>
            <person name="Huang L.Y."/>
            <person name="Li J.T."/>
            <person name="Huang L.N."/>
            <person name="Li W.J."/>
            <person name="Jiang H.C."/>
            <person name="Dong H.L."/>
            <person name="Shu W.S."/>
        </authorList>
    </citation>
    <scope>NUCLEOTIDE SEQUENCE [LARGE SCALE GENOMIC DNA]</scope>
    <source>
        <strain evidence="4">AP1</strain>
    </source>
</reference>
<dbReference type="InterPro" id="IPR029001">
    <property type="entry name" value="ITPase-like_fam"/>
</dbReference>
<dbReference type="Proteomes" id="UP000319296">
    <property type="component" value="Unassembled WGS sequence"/>
</dbReference>
<evidence type="ECO:0000256" key="2">
    <source>
        <dbReference type="ARBA" id="ARBA00022801"/>
    </source>
</evidence>
<dbReference type="Pfam" id="PF01725">
    <property type="entry name" value="Ham1p_like"/>
    <property type="match status" value="2"/>
</dbReference>
<keyword evidence="2" id="KW-0378">Hydrolase</keyword>
<dbReference type="EMBL" id="SGBB01000003">
    <property type="protein sequence ID" value="RZD19131.1"/>
    <property type="molecule type" value="Genomic_DNA"/>
</dbReference>
<evidence type="ECO:0000256" key="3">
    <source>
        <dbReference type="SAM" id="Coils"/>
    </source>
</evidence>
<dbReference type="Gene3D" id="3.90.950.10">
    <property type="match status" value="1"/>
</dbReference>
<dbReference type="CDD" id="cd00515">
    <property type="entry name" value="HAM1"/>
    <property type="match status" value="1"/>
</dbReference>
<name>A0A519BPC9_9DELT</name>
<comment type="similarity">
    <text evidence="1">Belongs to the HAM1 NTPase family.</text>
</comment>
<feature type="coiled-coil region" evidence="3">
    <location>
        <begin position="133"/>
        <end position="160"/>
    </location>
</feature>
<accession>A0A519BPC9</accession>
<comment type="caution">
    <text evidence="4">The sequence shown here is derived from an EMBL/GenBank/DDBJ whole genome shotgun (WGS) entry which is preliminary data.</text>
</comment>
<proteinExistence type="inferred from homology"/>
<keyword evidence="3" id="KW-0175">Coiled coil</keyword>
<dbReference type="AlphaFoldDB" id="A0A519BPC9"/>
<dbReference type="GO" id="GO:0009143">
    <property type="term" value="P:nucleoside triphosphate catabolic process"/>
    <property type="evidence" value="ECO:0007669"/>
    <property type="project" value="InterPro"/>
</dbReference>
<dbReference type="PANTHER" id="PTHR11067">
    <property type="entry name" value="INOSINE TRIPHOSPHATE PYROPHOSPHATASE/HAM1 PROTEIN"/>
    <property type="match status" value="1"/>
</dbReference>
<gene>
    <name evidence="4" type="ORF">EVG15_03225</name>
</gene>
<dbReference type="GO" id="GO:0005829">
    <property type="term" value="C:cytosol"/>
    <property type="evidence" value="ECO:0007669"/>
    <property type="project" value="TreeGrafter"/>
</dbReference>
<evidence type="ECO:0000313" key="4">
    <source>
        <dbReference type="EMBL" id="RZD19131.1"/>
    </source>
</evidence>
<dbReference type="PANTHER" id="PTHR11067:SF9">
    <property type="entry name" value="INOSINE TRIPHOSPHATE PYROPHOSPHATASE"/>
    <property type="match status" value="1"/>
</dbReference>
<dbReference type="SUPFAM" id="SSF52972">
    <property type="entry name" value="ITPase-like"/>
    <property type="match status" value="1"/>
</dbReference>
<evidence type="ECO:0000313" key="5">
    <source>
        <dbReference type="Proteomes" id="UP000319296"/>
    </source>
</evidence>
<dbReference type="GO" id="GO:0047429">
    <property type="term" value="F:nucleoside triphosphate diphosphatase activity"/>
    <property type="evidence" value="ECO:0007669"/>
    <property type="project" value="InterPro"/>
</dbReference>
<evidence type="ECO:0000256" key="1">
    <source>
        <dbReference type="ARBA" id="ARBA00008023"/>
    </source>
</evidence>
<dbReference type="InterPro" id="IPR002637">
    <property type="entry name" value="RdgB/HAM1"/>
</dbReference>